<evidence type="ECO:0000256" key="6">
    <source>
        <dbReference type="ARBA" id="ARBA00023136"/>
    </source>
</evidence>
<dbReference type="EMBL" id="FO082057">
    <property type="protein sequence ID" value="CCE78576.1"/>
    <property type="molecule type" value="Genomic_DNA"/>
</dbReference>
<protein>
    <submittedName>
        <fullName evidence="8">Piso0_001203 protein</fullName>
    </submittedName>
</protein>
<dbReference type="GO" id="GO:0035435">
    <property type="term" value="P:phosphate ion transmembrane transport"/>
    <property type="evidence" value="ECO:0007669"/>
    <property type="project" value="TreeGrafter"/>
</dbReference>
<dbReference type="GO" id="GO:0005315">
    <property type="term" value="F:phosphate transmembrane transporter activity"/>
    <property type="evidence" value="ECO:0007669"/>
    <property type="project" value="InterPro"/>
</dbReference>
<keyword evidence="2" id="KW-0813">Transport</keyword>
<evidence type="ECO:0000313" key="10">
    <source>
        <dbReference type="Proteomes" id="UP000005222"/>
    </source>
</evidence>
<keyword evidence="6 7" id="KW-0472">Membrane</keyword>
<reference evidence="8" key="1">
    <citation type="submission" date="2011-10" db="EMBL/GenBank/DDBJ databases">
        <authorList>
            <person name="Genoscope - CEA"/>
        </authorList>
    </citation>
    <scope>NUCLEOTIDE SEQUENCE</scope>
</reference>
<dbReference type="STRING" id="559304.G8YSN9"/>
<organism evidence="8 10">
    <name type="scientific">Pichia sorbitophila (strain ATCC MYA-4447 / BCRC 22081 / CBS 7064 / NBRC 10061 / NRRL Y-12695)</name>
    <name type="common">Hybrid yeast</name>
    <dbReference type="NCBI Taxonomy" id="559304"/>
    <lineage>
        <taxon>Eukaryota</taxon>
        <taxon>Fungi</taxon>
        <taxon>Dikarya</taxon>
        <taxon>Ascomycota</taxon>
        <taxon>Saccharomycotina</taxon>
        <taxon>Pichiomycetes</taxon>
        <taxon>Debaryomycetaceae</taxon>
        <taxon>Millerozyma</taxon>
    </lineage>
</organism>
<dbReference type="Proteomes" id="UP000005222">
    <property type="component" value="Chromosome C"/>
</dbReference>
<keyword evidence="3" id="KW-0592">Phosphate transport</keyword>
<evidence type="ECO:0000256" key="2">
    <source>
        <dbReference type="ARBA" id="ARBA00022448"/>
    </source>
</evidence>
<dbReference type="PANTHER" id="PTHR11101">
    <property type="entry name" value="PHOSPHATE TRANSPORTER"/>
    <property type="match status" value="1"/>
</dbReference>
<dbReference type="EMBL" id="FO082056">
    <property type="protein sequence ID" value="CCE79162.1"/>
    <property type="molecule type" value="Genomic_DNA"/>
</dbReference>
<keyword evidence="4 7" id="KW-0812">Transmembrane</keyword>
<evidence type="ECO:0000313" key="9">
    <source>
        <dbReference type="EMBL" id="CCE79162.1"/>
    </source>
</evidence>
<dbReference type="InterPro" id="IPR001204">
    <property type="entry name" value="Phos_transporter"/>
</dbReference>
<keyword evidence="10" id="KW-1185">Reference proteome</keyword>
<evidence type="ECO:0000256" key="7">
    <source>
        <dbReference type="SAM" id="Phobius"/>
    </source>
</evidence>
<dbReference type="GO" id="GO:0016020">
    <property type="term" value="C:membrane"/>
    <property type="evidence" value="ECO:0007669"/>
    <property type="project" value="UniProtKB-SubCell"/>
</dbReference>
<dbReference type="HOGENOM" id="CLU_2016099_0_0_1"/>
<dbReference type="InParanoid" id="G8YSN9"/>
<dbReference type="eggNOG" id="KOG2493">
    <property type="taxonomic scope" value="Eukaryota"/>
</dbReference>
<evidence type="ECO:0000256" key="4">
    <source>
        <dbReference type="ARBA" id="ARBA00022692"/>
    </source>
</evidence>
<proteinExistence type="predicted"/>
<name>G8YSN9_PICSO</name>
<evidence type="ECO:0000313" key="8">
    <source>
        <dbReference type="EMBL" id="CCE78576.1"/>
    </source>
</evidence>
<comment type="subcellular location">
    <subcellularLocation>
        <location evidence="1">Membrane</location>
        <topology evidence="1">Multi-pass membrane protein</topology>
    </subcellularLocation>
</comment>
<dbReference type="AlphaFoldDB" id="G8YSN9"/>
<gene>
    <name evidence="8" type="primary">Piso0_001203</name>
    <name evidence="8" type="ORF">GNLVRS01_PISO0C13158g</name>
    <name evidence="9" type="ORF">GNLVRS01_PISO0D13225g</name>
</gene>
<dbReference type="Proteomes" id="UP000005222">
    <property type="component" value="Chromosome D"/>
</dbReference>
<evidence type="ECO:0000256" key="1">
    <source>
        <dbReference type="ARBA" id="ARBA00004141"/>
    </source>
</evidence>
<feature type="transmembrane region" description="Helical" evidence="7">
    <location>
        <begin position="45"/>
        <end position="67"/>
    </location>
</feature>
<keyword evidence="5 7" id="KW-1133">Transmembrane helix</keyword>
<reference evidence="10" key="2">
    <citation type="journal article" date="2012" name="G3 (Bethesda)">
        <title>Pichia sorbitophila, an interspecies yeast hybrid reveals early steps of genome resolution following polyploidization.</title>
        <authorList>
            <person name="Leh Louis V."/>
            <person name="Despons L."/>
            <person name="Friedrich A."/>
            <person name="Martin T."/>
            <person name="Durrens P."/>
            <person name="Casaregola S."/>
            <person name="Neuveglise C."/>
            <person name="Fairhead C."/>
            <person name="Marck C."/>
            <person name="Cruz J.A."/>
            <person name="Straub M.L."/>
            <person name="Kugler V."/>
            <person name="Sacerdot C."/>
            <person name="Uzunov Z."/>
            <person name="Thierry A."/>
            <person name="Weiss S."/>
            <person name="Bleykasten C."/>
            <person name="De Montigny J."/>
            <person name="Jacques N."/>
            <person name="Jung P."/>
            <person name="Lemaire M."/>
            <person name="Mallet S."/>
            <person name="Morel G."/>
            <person name="Richard G.F."/>
            <person name="Sarkar A."/>
            <person name="Savel G."/>
            <person name="Schacherer J."/>
            <person name="Seret M.L."/>
            <person name="Talla E."/>
            <person name="Samson G."/>
            <person name="Jubin C."/>
            <person name="Poulain J."/>
            <person name="Vacherie B."/>
            <person name="Barbe V."/>
            <person name="Pelletier E."/>
            <person name="Sherman D.J."/>
            <person name="Westhof E."/>
            <person name="Weissenbach J."/>
            <person name="Baret P.V."/>
            <person name="Wincker P."/>
            <person name="Gaillardin C."/>
            <person name="Dujon B."/>
            <person name="Souciet J.L."/>
        </authorList>
    </citation>
    <scope>NUCLEOTIDE SEQUENCE [LARGE SCALE GENOMIC DNA]</scope>
    <source>
        <strain evidence="10">ATCC MYA-4447 / BCRC 22081 / CBS 7064 / NBRC 10061 / NRRL Y-12695</strain>
    </source>
</reference>
<evidence type="ECO:0000256" key="3">
    <source>
        <dbReference type="ARBA" id="ARBA00022592"/>
    </source>
</evidence>
<feature type="transmembrane region" description="Helical" evidence="7">
    <location>
        <begin position="79"/>
        <end position="97"/>
    </location>
</feature>
<feature type="transmembrane region" description="Helical" evidence="7">
    <location>
        <begin position="7"/>
        <end position="25"/>
    </location>
</feature>
<evidence type="ECO:0000256" key="5">
    <source>
        <dbReference type="ARBA" id="ARBA00022989"/>
    </source>
</evidence>
<accession>G8YSN9</accession>
<sequence length="123" mass="14117">MGTLHQFDYIFATGTIFTFLDAWNIGANDVANSFASSISTRSLKYWAPVIAGAFLSIIFLAFKFTVFGLKTFDRSLKKALLLIPILMCGCLGVWVFYFQPRQRYGTSIFEETNSRFKETYTFW</sequence>
<dbReference type="PANTHER" id="PTHR11101:SF80">
    <property type="entry name" value="PHOSPHATE TRANSPORTER"/>
    <property type="match status" value="1"/>
</dbReference>
<dbReference type="OrthoDB" id="260807at2759"/>